<evidence type="ECO:0000313" key="2">
    <source>
        <dbReference type="EMBL" id="QEG40103.1"/>
    </source>
</evidence>
<reference evidence="2 3" key="1">
    <citation type="submission" date="2019-08" db="EMBL/GenBank/DDBJ databases">
        <title>Deep-cultivation of Planctomycetes and their phenomic and genomic characterization uncovers novel biology.</title>
        <authorList>
            <person name="Wiegand S."/>
            <person name="Jogler M."/>
            <person name="Boedeker C."/>
            <person name="Pinto D."/>
            <person name="Vollmers J."/>
            <person name="Rivas-Marin E."/>
            <person name="Kohn T."/>
            <person name="Peeters S.H."/>
            <person name="Heuer A."/>
            <person name="Rast P."/>
            <person name="Oberbeckmann S."/>
            <person name="Bunk B."/>
            <person name="Jeske O."/>
            <person name="Meyerdierks A."/>
            <person name="Storesund J.E."/>
            <person name="Kallscheuer N."/>
            <person name="Luecker S."/>
            <person name="Lage O.M."/>
            <person name="Pohl T."/>
            <person name="Merkel B.J."/>
            <person name="Hornburger P."/>
            <person name="Mueller R.-W."/>
            <person name="Bruemmer F."/>
            <person name="Labrenz M."/>
            <person name="Spormann A.M."/>
            <person name="Op den Camp H."/>
            <person name="Overmann J."/>
            <person name="Amann R."/>
            <person name="Jetten M.S.M."/>
            <person name="Mascher T."/>
            <person name="Medema M.H."/>
            <person name="Devos D.P."/>
            <person name="Kaster A.-K."/>
            <person name="Ovreas L."/>
            <person name="Rohde M."/>
            <person name="Galperin M.Y."/>
            <person name="Jogler C."/>
        </authorList>
    </citation>
    <scope>NUCLEOTIDE SEQUENCE [LARGE SCALE GENOMIC DNA]</scope>
    <source>
        <strain evidence="2 3">UC8</strain>
    </source>
</reference>
<evidence type="ECO:0000256" key="1">
    <source>
        <dbReference type="SAM" id="MobiDB-lite"/>
    </source>
</evidence>
<evidence type="ECO:0000313" key="3">
    <source>
        <dbReference type="Proteomes" id="UP000325286"/>
    </source>
</evidence>
<sequence>MTTSSDNRTPSVPRPAGDHWDELTQRLPKSLERLDAWFDGQLAVLEKKQARFITQRSLKKSLRR</sequence>
<organism evidence="2 3">
    <name type="scientific">Roseimaritima ulvae</name>
    <dbReference type="NCBI Taxonomy" id="980254"/>
    <lineage>
        <taxon>Bacteria</taxon>
        <taxon>Pseudomonadati</taxon>
        <taxon>Planctomycetota</taxon>
        <taxon>Planctomycetia</taxon>
        <taxon>Pirellulales</taxon>
        <taxon>Pirellulaceae</taxon>
        <taxon>Roseimaritima</taxon>
    </lineage>
</organism>
<dbReference type="AlphaFoldDB" id="A0A5B9R1C0"/>
<gene>
    <name evidence="2" type="ORF">UC8_21080</name>
</gene>
<accession>A0A5B9R1C0</accession>
<feature type="compositionally biased region" description="Polar residues" evidence="1">
    <location>
        <begin position="1"/>
        <end position="10"/>
    </location>
</feature>
<feature type="region of interest" description="Disordered" evidence="1">
    <location>
        <begin position="1"/>
        <end position="21"/>
    </location>
</feature>
<protein>
    <submittedName>
        <fullName evidence="2">Uncharacterized protein</fullName>
    </submittedName>
</protein>
<keyword evidence="3" id="KW-1185">Reference proteome</keyword>
<dbReference type="RefSeq" id="WP_148080210.1">
    <property type="nucleotide sequence ID" value="NZ_CP042914.1"/>
</dbReference>
<dbReference type="OrthoDB" id="289459at2"/>
<name>A0A5B9R1C0_9BACT</name>
<dbReference type="EMBL" id="CP042914">
    <property type="protein sequence ID" value="QEG40103.1"/>
    <property type="molecule type" value="Genomic_DNA"/>
</dbReference>
<proteinExistence type="predicted"/>
<dbReference type="Proteomes" id="UP000325286">
    <property type="component" value="Chromosome"/>
</dbReference>
<dbReference type="KEGG" id="rul:UC8_21080"/>